<organism evidence="21 22">
    <name type="scientific">Paracholeplasma manati</name>
    <dbReference type="NCBI Taxonomy" id="591373"/>
    <lineage>
        <taxon>Bacteria</taxon>
        <taxon>Bacillati</taxon>
        <taxon>Mycoplasmatota</taxon>
        <taxon>Mollicutes</taxon>
        <taxon>Acholeplasmatales</taxon>
        <taxon>Acholeplasmataceae</taxon>
        <taxon>Paracholeplasma</taxon>
    </lineage>
</organism>
<evidence type="ECO:0000259" key="18">
    <source>
        <dbReference type="Pfam" id="PF00391"/>
    </source>
</evidence>
<keyword evidence="11 17" id="KW-0808">Transferase</keyword>
<dbReference type="Pfam" id="PF02896">
    <property type="entry name" value="PEP-utilizers_C"/>
    <property type="match status" value="1"/>
</dbReference>
<evidence type="ECO:0000313" key="22">
    <source>
        <dbReference type="Proteomes" id="UP001177160"/>
    </source>
</evidence>
<dbReference type="NCBIfam" id="TIGR01417">
    <property type="entry name" value="PTS_I_fam"/>
    <property type="match status" value="1"/>
</dbReference>
<dbReference type="Pfam" id="PF05524">
    <property type="entry name" value="PEP-utilisers_N"/>
    <property type="match status" value="1"/>
</dbReference>
<dbReference type="InterPro" id="IPR006318">
    <property type="entry name" value="PTS_EI-like"/>
</dbReference>
<dbReference type="RefSeq" id="WP_263608878.1">
    <property type="nucleotide sequence ID" value="NZ_JAOVQM010000008.1"/>
</dbReference>
<name>A0ABT2Y7G7_9MOLU</name>
<keyword evidence="8 17" id="KW-0813">Transport</keyword>
<dbReference type="Gene3D" id="3.20.20.60">
    <property type="entry name" value="Phosphoenolpyruvate-binding domains"/>
    <property type="match status" value="1"/>
</dbReference>
<proteinExistence type="inferred from homology"/>
<keyword evidence="9 17" id="KW-0963">Cytoplasm</keyword>
<evidence type="ECO:0000256" key="8">
    <source>
        <dbReference type="ARBA" id="ARBA00022448"/>
    </source>
</evidence>
<keyword evidence="14 17" id="KW-0418">Kinase</keyword>
<protein>
    <recommendedName>
        <fullName evidence="7 17">Phosphoenolpyruvate-protein phosphotransferase</fullName>
        <ecNumber evidence="6 17">2.7.3.9</ecNumber>
    </recommendedName>
    <alternativeName>
        <fullName evidence="16 17">Phosphotransferase system, enzyme I</fullName>
    </alternativeName>
</protein>
<dbReference type="InterPro" id="IPR015813">
    <property type="entry name" value="Pyrv/PenolPyrv_kinase-like_dom"/>
</dbReference>
<dbReference type="SUPFAM" id="SSF52009">
    <property type="entry name" value="Phosphohistidine domain"/>
    <property type="match status" value="1"/>
</dbReference>
<dbReference type="InterPro" id="IPR040442">
    <property type="entry name" value="Pyrv_kinase-like_dom_sf"/>
</dbReference>
<evidence type="ECO:0000256" key="16">
    <source>
        <dbReference type="ARBA" id="ARBA00033235"/>
    </source>
</evidence>
<evidence type="ECO:0000256" key="15">
    <source>
        <dbReference type="ARBA" id="ARBA00022842"/>
    </source>
</evidence>
<evidence type="ECO:0000256" key="14">
    <source>
        <dbReference type="ARBA" id="ARBA00022777"/>
    </source>
</evidence>
<dbReference type="Pfam" id="PF00391">
    <property type="entry name" value="PEP-utilizers"/>
    <property type="match status" value="1"/>
</dbReference>
<evidence type="ECO:0000259" key="19">
    <source>
        <dbReference type="Pfam" id="PF02896"/>
    </source>
</evidence>
<evidence type="ECO:0000256" key="9">
    <source>
        <dbReference type="ARBA" id="ARBA00022490"/>
    </source>
</evidence>
<reference evidence="21" key="1">
    <citation type="submission" date="2022-09" db="EMBL/GenBank/DDBJ databases">
        <title>Novel Mycoplasma species identified in domestic and wild animals.</title>
        <authorList>
            <person name="Volokhov D.V."/>
            <person name="Furtak V.A."/>
            <person name="Zagorodnyaya T.A."/>
        </authorList>
    </citation>
    <scope>NUCLEOTIDE SEQUENCE</scope>
    <source>
        <strain evidence="21">Oakley</strain>
    </source>
</reference>
<evidence type="ECO:0000256" key="3">
    <source>
        <dbReference type="ARBA" id="ARBA00002728"/>
    </source>
</evidence>
<keyword evidence="12 17" id="KW-0598">Phosphotransferase system</keyword>
<dbReference type="InterPro" id="IPR036637">
    <property type="entry name" value="Phosphohistidine_dom_sf"/>
</dbReference>
<dbReference type="Proteomes" id="UP001177160">
    <property type="component" value="Unassembled WGS sequence"/>
</dbReference>
<feature type="domain" description="PEP-utilising enzyme mobile" evidence="18">
    <location>
        <begin position="153"/>
        <end position="221"/>
    </location>
</feature>
<dbReference type="SUPFAM" id="SSF47831">
    <property type="entry name" value="Enzyme I of the PEP:sugar phosphotransferase system HPr-binding (sub)domain"/>
    <property type="match status" value="1"/>
</dbReference>
<keyword evidence="10 17" id="KW-0762">Sugar transport</keyword>
<evidence type="ECO:0000259" key="20">
    <source>
        <dbReference type="Pfam" id="PF05524"/>
    </source>
</evidence>
<evidence type="ECO:0000256" key="4">
    <source>
        <dbReference type="ARBA" id="ARBA00004496"/>
    </source>
</evidence>
<comment type="catalytic activity">
    <reaction evidence="1 17">
        <text>L-histidyl-[protein] + phosphoenolpyruvate = N(pros)-phospho-L-histidyl-[protein] + pyruvate</text>
        <dbReference type="Rhea" id="RHEA:23880"/>
        <dbReference type="Rhea" id="RHEA-COMP:9745"/>
        <dbReference type="Rhea" id="RHEA-COMP:9746"/>
        <dbReference type="ChEBI" id="CHEBI:15361"/>
        <dbReference type="ChEBI" id="CHEBI:29979"/>
        <dbReference type="ChEBI" id="CHEBI:58702"/>
        <dbReference type="ChEBI" id="CHEBI:64837"/>
        <dbReference type="EC" id="2.7.3.9"/>
    </reaction>
</comment>
<evidence type="ECO:0000256" key="13">
    <source>
        <dbReference type="ARBA" id="ARBA00022723"/>
    </source>
</evidence>
<dbReference type="InterPro" id="IPR024692">
    <property type="entry name" value="PTS_EI"/>
</dbReference>
<feature type="domain" description="Phosphotransferase system enzyme I N-terminal" evidence="20">
    <location>
        <begin position="3"/>
        <end position="125"/>
    </location>
</feature>
<keyword evidence="13 17" id="KW-0479">Metal-binding</keyword>
<evidence type="ECO:0000256" key="17">
    <source>
        <dbReference type="PIRNR" id="PIRNR000732"/>
    </source>
</evidence>
<evidence type="ECO:0000256" key="12">
    <source>
        <dbReference type="ARBA" id="ARBA00022683"/>
    </source>
</evidence>
<comment type="similarity">
    <text evidence="5 17">Belongs to the PEP-utilizing enzyme family.</text>
</comment>
<dbReference type="PANTHER" id="PTHR46244">
    <property type="entry name" value="PHOSPHOENOLPYRUVATE-PROTEIN PHOSPHOTRANSFERASE"/>
    <property type="match status" value="1"/>
</dbReference>
<evidence type="ECO:0000256" key="5">
    <source>
        <dbReference type="ARBA" id="ARBA00007837"/>
    </source>
</evidence>
<dbReference type="InterPro" id="IPR008279">
    <property type="entry name" value="PEP-util_enz_mobile_dom"/>
</dbReference>
<dbReference type="GO" id="GO:0008965">
    <property type="term" value="F:phosphoenolpyruvate-protein phosphotransferase activity"/>
    <property type="evidence" value="ECO:0007669"/>
    <property type="project" value="UniProtKB-EC"/>
</dbReference>
<dbReference type="PIRSF" id="PIRSF000732">
    <property type="entry name" value="PTS_enzyme_I"/>
    <property type="match status" value="1"/>
</dbReference>
<evidence type="ECO:0000313" key="21">
    <source>
        <dbReference type="EMBL" id="MCV2232689.1"/>
    </source>
</evidence>
<evidence type="ECO:0000256" key="6">
    <source>
        <dbReference type="ARBA" id="ARBA00012232"/>
    </source>
</evidence>
<keyword evidence="22" id="KW-1185">Reference proteome</keyword>
<evidence type="ECO:0000256" key="11">
    <source>
        <dbReference type="ARBA" id="ARBA00022679"/>
    </source>
</evidence>
<evidence type="ECO:0000256" key="7">
    <source>
        <dbReference type="ARBA" id="ARBA00016544"/>
    </source>
</evidence>
<sequence>MEKGHAVSKGIGIGKVLIYQQFIPQVEPTIIEDTMVEQTYQDYLDIQAKANQEIEQIVQLLISKQDEKHKIFEAHLEIINDVAMAETIENFIKTEHYGHIYAIDEAYKMFIEMLETVDDDLIRERIADLKDVKNRLLRIAYHVPEKNLSRLFEKTIVVALDLYPSDTATLDRNMVEAIVTEVGGPTSHTAIIAKSYQIPAILGVKDAMKTYNDGDTLIVDALSNELILNPTDAVIQNYIERKKRHLEQQNILKTYLDKTPITKDGIKVDVTLNIGSASKEEIALEPYVDGIGLFRSEFLYMENTHLPTEDEQYEVYKRALEGFKGKPVILRTLDIGGDKTLSYMALPKEENPFLGLRAVRLCFAHLDIFKTQLKAAYRASVHGNLWLMFPMVGSMDDIHKIKSVIEEVKSDLDSQQIPYSKDVKIGVMIEIPSIILVIDHVAKAVDFASIGTNDLCQYLSAVDRMNPLVSSYYQSYSPSMIRILKMAIDGFNAAGKPISVCGELGGDLIAAPILMGLGMKKLSMSKSSLAPIKHLIVHHTMDTFKSLAQKAVTLETEKEVIELVQKTLQEASHD</sequence>
<evidence type="ECO:0000256" key="1">
    <source>
        <dbReference type="ARBA" id="ARBA00000683"/>
    </source>
</evidence>
<dbReference type="InterPro" id="IPR008731">
    <property type="entry name" value="PTS_EIN"/>
</dbReference>
<dbReference type="EMBL" id="JAOVQM010000008">
    <property type="protein sequence ID" value="MCV2232689.1"/>
    <property type="molecule type" value="Genomic_DNA"/>
</dbReference>
<keyword evidence="15 17" id="KW-0460">Magnesium</keyword>
<dbReference type="Gene3D" id="3.50.30.10">
    <property type="entry name" value="Phosphohistidine domain"/>
    <property type="match status" value="1"/>
</dbReference>
<comment type="cofactor">
    <cofactor evidence="2 17">
        <name>Mg(2+)</name>
        <dbReference type="ChEBI" id="CHEBI:18420"/>
    </cofactor>
</comment>
<dbReference type="InterPro" id="IPR050499">
    <property type="entry name" value="PEP-utilizing_PTS_enzyme"/>
</dbReference>
<comment type="function">
    <text evidence="3 17">General (non sugar-specific) component of the phosphoenolpyruvate-dependent sugar phosphotransferase system (sugar PTS). This major carbohydrate active-transport system catalyzes the phosphorylation of incoming sugar substrates concomitantly with their translocation across the cell membrane. Enzyme I transfers the phosphoryl group from phosphoenolpyruvate (PEP) to the phosphoryl carrier protein (HPr).</text>
</comment>
<dbReference type="InterPro" id="IPR000121">
    <property type="entry name" value="PEP_util_C"/>
</dbReference>
<gene>
    <name evidence="21" type="primary">ptsP</name>
    <name evidence="21" type="ORF">N7548_07645</name>
</gene>
<feature type="domain" description="PEP-utilising enzyme C-terminal" evidence="19">
    <location>
        <begin position="257"/>
        <end position="538"/>
    </location>
</feature>
<comment type="subcellular location">
    <subcellularLocation>
        <location evidence="4 17">Cytoplasm</location>
    </subcellularLocation>
</comment>
<dbReference type="EC" id="2.7.3.9" evidence="6 17"/>
<accession>A0ABT2Y7G7</accession>
<evidence type="ECO:0000256" key="10">
    <source>
        <dbReference type="ARBA" id="ARBA00022597"/>
    </source>
</evidence>
<dbReference type="PRINTS" id="PR01736">
    <property type="entry name" value="PHPHTRNFRASE"/>
</dbReference>
<evidence type="ECO:0000256" key="2">
    <source>
        <dbReference type="ARBA" id="ARBA00001946"/>
    </source>
</evidence>
<dbReference type="InterPro" id="IPR036618">
    <property type="entry name" value="PtsI_HPr-bd_sf"/>
</dbReference>
<dbReference type="PANTHER" id="PTHR46244:SF3">
    <property type="entry name" value="PHOSPHOENOLPYRUVATE-PROTEIN PHOSPHOTRANSFERASE"/>
    <property type="match status" value="1"/>
</dbReference>
<comment type="caution">
    <text evidence="21">The sequence shown here is derived from an EMBL/GenBank/DDBJ whole genome shotgun (WGS) entry which is preliminary data.</text>
</comment>
<dbReference type="Gene3D" id="1.10.274.10">
    <property type="entry name" value="PtsI, HPr-binding domain"/>
    <property type="match status" value="1"/>
</dbReference>
<dbReference type="SUPFAM" id="SSF51621">
    <property type="entry name" value="Phosphoenolpyruvate/pyruvate domain"/>
    <property type="match status" value="1"/>
</dbReference>